<dbReference type="PANTHER" id="PTHR35091:SF2">
    <property type="entry name" value="FLAGELLAR PROTEIN FLIL"/>
    <property type="match status" value="1"/>
</dbReference>
<comment type="subcellular location">
    <subcellularLocation>
        <location evidence="10">Cell inner membrane</location>
    </subcellularLocation>
    <subcellularLocation>
        <location evidence="2">Cell membrane</location>
        <topology evidence="2">Single-pass membrane protein</topology>
    </subcellularLocation>
</comment>
<evidence type="ECO:0000256" key="7">
    <source>
        <dbReference type="ARBA" id="ARBA00022779"/>
    </source>
</evidence>
<feature type="signal peptide" evidence="11">
    <location>
        <begin position="1"/>
        <end position="31"/>
    </location>
</feature>
<keyword evidence="13" id="KW-1185">Reference proteome</keyword>
<evidence type="ECO:0000313" key="13">
    <source>
        <dbReference type="Proteomes" id="UP000321523"/>
    </source>
</evidence>
<dbReference type="RefSeq" id="WP_052832788.1">
    <property type="nucleotide sequence ID" value="NZ_BJYZ01000042.1"/>
</dbReference>
<evidence type="ECO:0000256" key="9">
    <source>
        <dbReference type="ARBA" id="ARBA00023136"/>
    </source>
</evidence>
<comment type="caution">
    <text evidence="12">The sequence shown here is derived from an EMBL/GenBank/DDBJ whole genome shotgun (WGS) entry which is preliminary data.</text>
</comment>
<sequence>MSASRPDRSPFLAIAAAAFLTCALGSSAGHASEEKKDAHGAAPPGPAELYFKVPDLVVNLNNTGRSSPSFLKISILIELVHPEDLPAIEKIMPRIVDNFQVYLRELRLADLRGTSGIDRLREELLLRVGIAARPVQVKDVLFREMLIQ</sequence>
<keyword evidence="5 10" id="KW-0145">Chemotaxis</keyword>
<keyword evidence="10" id="KW-0997">Cell inner membrane</keyword>
<evidence type="ECO:0000313" key="12">
    <source>
        <dbReference type="EMBL" id="GEO42466.1"/>
    </source>
</evidence>
<dbReference type="Pfam" id="PF03748">
    <property type="entry name" value="FliL"/>
    <property type="match status" value="1"/>
</dbReference>
<evidence type="ECO:0000256" key="10">
    <source>
        <dbReference type="RuleBase" id="RU364125"/>
    </source>
</evidence>
<comment type="similarity">
    <text evidence="3 10">Belongs to the FliL family.</text>
</comment>
<evidence type="ECO:0000256" key="4">
    <source>
        <dbReference type="ARBA" id="ARBA00022475"/>
    </source>
</evidence>
<evidence type="ECO:0000256" key="8">
    <source>
        <dbReference type="ARBA" id="ARBA00022989"/>
    </source>
</evidence>
<proteinExistence type="inferred from homology"/>
<dbReference type="PANTHER" id="PTHR35091">
    <property type="entry name" value="FLAGELLAR PROTEIN FLIL"/>
    <property type="match status" value="1"/>
</dbReference>
<dbReference type="InterPro" id="IPR005503">
    <property type="entry name" value="FliL"/>
</dbReference>
<keyword evidence="8" id="KW-1133">Transmembrane helix</keyword>
<evidence type="ECO:0000256" key="11">
    <source>
        <dbReference type="SAM" id="SignalP"/>
    </source>
</evidence>
<dbReference type="GO" id="GO:0009425">
    <property type="term" value="C:bacterial-type flagellum basal body"/>
    <property type="evidence" value="ECO:0007669"/>
    <property type="project" value="InterPro"/>
</dbReference>
<keyword evidence="7 10" id="KW-0283">Flagellar rotation</keyword>
<keyword evidence="6" id="KW-0812">Transmembrane</keyword>
<name>A0A512E175_9PROT</name>
<evidence type="ECO:0000256" key="3">
    <source>
        <dbReference type="ARBA" id="ARBA00008281"/>
    </source>
</evidence>
<dbReference type="EMBL" id="BJYZ01000042">
    <property type="protein sequence ID" value="GEO42466.1"/>
    <property type="molecule type" value="Genomic_DNA"/>
</dbReference>
<keyword evidence="4" id="KW-1003">Cell membrane</keyword>
<dbReference type="GO" id="GO:0005886">
    <property type="term" value="C:plasma membrane"/>
    <property type="evidence" value="ECO:0007669"/>
    <property type="project" value="UniProtKB-SubCell"/>
</dbReference>
<keyword evidence="9 10" id="KW-0472">Membrane</keyword>
<accession>A0A512E175</accession>
<organism evidence="12 13">
    <name type="scientific">Skermanella aerolata</name>
    <dbReference type="NCBI Taxonomy" id="393310"/>
    <lineage>
        <taxon>Bacteria</taxon>
        <taxon>Pseudomonadati</taxon>
        <taxon>Pseudomonadota</taxon>
        <taxon>Alphaproteobacteria</taxon>
        <taxon>Rhodospirillales</taxon>
        <taxon>Azospirillaceae</taxon>
        <taxon>Skermanella</taxon>
    </lineage>
</organism>
<dbReference type="GO" id="GO:0006935">
    <property type="term" value="P:chemotaxis"/>
    <property type="evidence" value="ECO:0007669"/>
    <property type="project" value="UniProtKB-KW"/>
</dbReference>
<dbReference type="OrthoDB" id="7304620at2"/>
<reference evidence="12 13" key="1">
    <citation type="submission" date="2019-07" db="EMBL/GenBank/DDBJ databases">
        <title>Whole genome shotgun sequence of Skermanella aerolata NBRC 106429.</title>
        <authorList>
            <person name="Hosoyama A."/>
            <person name="Uohara A."/>
            <person name="Ohji S."/>
            <person name="Ichikawa N."/>
        </authorList>
    </citation>
    <scope>NUCLEOTIDE SEQUENCE [LARGE SCALE GENOMIC DNA]</scope>
    <source>
        <strain evidence="12 13">NBRC 106429</strain>
    </source>
</reference>
<dbReference type="AlphaFoldDB" id="A0A512E175"/>
<evidence type="ECO:0000256" key="5">
    <source>
        <dbReference type="ARBA" id="ARBA00022500"/>
    </source>
</evidence>
<evidence type="ECO:0000256" key="1">
    <source>
        <dbReference type="ARBA" id="ARBA00002254"/>
    </source>
</evidence>
<comment type="function">
    <text evidence="1 10">Controls the rotational direction of flagella during chemotaxis.</text>
</comment>
<protein>
    <recommendedName>
        <fullName evidence="10">Flagellar protein FliL</fullName>
    </recommendedName>
</protein>
<evidence type="ECO:0000256" key="2">
    <source>
        <dbReference type="ARBA" id="ARBA00004162"/>
    </source>
</evidence>
<dbReference type="Proteomes" id="UP000321523">
    <property type="component" value="Unassembled WGS sequence"/>
</dbReference>
<dbReference type="GO" id="GO:0071978">
    <property type="term" value="P:bacterial-type flagellum-dependent swarming motility"/>
    <property type="evidence" value="ECO:0007669"/>
    <property type="project" value="TreeGrafter"/>
</dbReference>
<keyword evidence="11" id="KW-0732">Signal</keyword>
<gene>
    <name evidence="12" type="ORF">SAE02_66140</name>
</gene>
<evidence type="ECO:0000256" key="6">
    <source>
        <dbReference type="ARBA" id="ARBA00022692"/>
    </source>
</evidence>
<feature type="chain" id="PRO_5021799772" description="Flagellar protein FliL" evidence="11">
    <location>
        <begin position="32"/>
        <end position="148"/>
    </location>
</feature>